<evidence type="ECO:0000313" key="3">
    <source>
        <dbReference type="EMBL" id="MDO6576883.1"/>
    </source>
</evidence>
<comment type="caution">
    <text evidence="3">The sequence shown here is derived from an EMBL/GenBank/DDBJ whole genome shotgun (WGS) entry which is preliminary data.</text>
</comment>
<dbReference type="RefSeq" id="WP_061998041.1">
    <property type="nucleotide sequence ID" value="NZ_CAXIBE010000011.1"/>
</dbReference>
<dbReference type="AlphaFoldDB" id="A0AAW7Z0W5"/>
<proteinExistence type="predicted"/>
<sequence>MHTLQLHKTDAADRLAWPVVENKVSVTSSAMTVFTDFKQYMPHVIDENAPATRVEKIMRQSHVRMMLVVDANNAFTGIITSQDVSEQHIVQRIAELKVPRDGLVVRDFMQAKTSLMSFDFTELTKSSVGDVVETLKDYGQHHCLVLDRDSHEVRGVISVSDIARELRAPLDVQDKPTFSQLIRVLAA</sequence>
<protein>
    <submittedName>
        <fullName evidence="3">CBS domain-containing protein</fullName>
    </submittedName>
</protein>
<dbReference type="GeneID" id="83259965"/>
<dbReference type="Proteomes" id="UP001170717">
    <property type="component" value="Unassembled WGS sequence"/>
</dbReference>
<dbReference type="EMBL" id="JAUOQI010000003">
    <property type="protein sequence ID" value="MDO6576883.1"/>
    <property type="molecule type" value="Genomic_DNA"/>
</dbReference>
<dbReference type="InterPro" id="IPR000644">
    <property type="entry name" value="CBS_dom"/>
</dbReference>
<organism evidence="3 4">
    <name type="scientific">Alteromonas stellipolaris</name>
    <dbReference type="NCBI Taxonomy" id="233316"/>
    <lineage>
        <taxon>Bacteria</taxon>
        <taxon>Pseudomonadati</taxon>
        <taxon>Pseudomonadota</taxon>
        <taxon>Gammaproteobacteria</taxon>
        <taxon>Alteromonadales</taxon>
        <taxon>Alteromonadaceae</taxon>
        <taxon>Alteromonas/Salinimonas group</taxon>
        <taxon>Alteromonas</taxon>
    </lineage>
</organism>
<reference evidence="3" key="1">
    <citation type="submission" date="2023-07" db="EMBL/GenBank/DDBJ databases">
        <title>Genome content predicts the carbon catabolic preferences of heterotrophic bacteria.</title>
        <authorList>
            <person name="Gralka M."/>
        </authorList>
    </citation>
    <scope>NUCLEOTIDE SEQUENCE</scope>
    <source>
        <strain evidence="3">F2M12</strain>
    </source>
</reference>
<name>A0AAW7Z0W5_9ALTE</name>
<dbReference type="InterPro" id="IPR046342">
    <property type="entry name" value="CBS_dom_sf"/>
</dbReference>
<keyword evidence="1" id="KW-0129">CBS domain</keyword>
<dbReference type="Pfam" id="PF00571">
    <property type="entry name" value="CBS"/>
    <property type="match status" value="2"/>
</dbReference>
<feature type="domain" description="CBS" evidence="2">
    <location>
        <begin position="37"/>
        <end position="95"/>
    </location>
</feature>
<dbReference type="Gene3D" id="3.10.580.10">
    <property type="entry name" value="CBS-domain"/>
    <property type="match status" value="1"/>
</dbReference>
<evidence type="ECO:0000259" key="2">
    <source>
        <dbReference type="PROSITE" id="PS51371"/>
    </source>
</evidence>
<evidence type="ECO:0000313" key="4">
    <source>
        <dbReference type="Proteomes" id="UP001170717"/>
    </source>
</evidence>
<dbReference type="SUPFAM" id="SSF54631">
    <property type="entry name" value="CBS-domain pair"/>
    <property type="match status" value="1"/>
</dbReference>
<accession>A0AAW7Z0W5</accession>
<gene>
    <name evidence="3" type="ORF">Q4527_05735</name>
</gene>
<feature type="domain" description="CBS" evidence="2">
    <location>
        <begin position="109"/>
        <end position="172"/>
    </location>
</feature>
<dbReference type="PROSITE" id="PS51371">
    <property type="entry name" value="CBS"/>
    <property type="match status" value="2"/>
</dbReference>
<evidence type="ECO:0000256" key="1">
    <source>
        <dbReference type="PROSITE-ProRule" id="PRU00703"/>
    </source>
</evidence>